<dbReference type="GO" id="GO:0009055">
    <property type="term" value="F:electron transfer activity"/>
    <property type="evidence" value="ECO:0007669"/>
    <property type="project" value="InterPro"/>
</dbReference>
<proteinExistence type="inferred from homology"/>
<evidence type="ECO:0000256" key="2">
    <source>
        <dbReference type="ARBA" id="ARBA00009433"/>
    </source>
</evidence>
<comment type="similarity">
    <text evidence="2">Belongs to the succinate dehydrogenase/fumarate reductase iron-sulfur protein family.</text>
</comment>
<dbReference type="InterPro" id="IPR036010">
    <property type="entry name" value="2Fe-2S_ferredoxin-like_sf"/>
</dbReference>
<evidence type="ECO:0000259" key="4">
    <source>
        <dbReference type="PROSITE" id="PS51085"/>
    </source>
</evidence>
<dbReference type="PANTHER" id="PTHR11921">
    <property type="entry name" value="SUCCINATE DEHYDROGENASE IRON-SULFUR PROTEIN"/>
    <property type="match status" value="1"/>
</dbReference>
<evidence type="ECO:0000256" key="1">
    <source>
        <dbReference type="ARBA" id="ARBA00001927"/>
    </source>
</evidence>
<dbReference type="InterPro" id="IPR025192">
    <property type="entry name" value="Succ_DH/fum_Rdtase_N"/>
</dbReference>
<dbReference type="PANTHER" id="PTHR11921:SF29">
    <property type="entry name" value="SUCCINATE DEHYDROGENASE [UBIQUINONE] IRON-SULFUR SUBUNIT, MITOCHONDRIAL"/>
    <property type="match status" value="1"/>
</dbReference>
<dbReference type="Gene3D" id="3.10.20.30">
    <property type="match status" value="1"/>
</dbReference>
<evidence type="ECO:0000256" key="3">
    <source>
        <dbReference type="ARBA" id="ARBA00034078"/>
    </source>
</evidence>
<dbReference type="AlphaFoldDB" id="A0A7G9B2X2"/>
<dbReference type="RefSeq" id="WP_187332483.1">
    <property type="nucleotide sequence ID" value="NZ_CP060490.1"/>
</dbReference>
<dbReference type="GO" id="GO:0022904">
    <property type="term" value="P:respiratory electron transport chain"/>
    <property type="evidence" value="ECO:0007669"/>
    <property type="project" value="TreeGrafter"/>
</dbReference>
<dbReference type="GO" id="GO:0051536">
    <property type="term" value="F:iron-sulfur cluster binding"/>
    <property type="evidence" value="ECO:0007669"/>
    <property type="project" value="InterPro"/>
</dbReference>
<dbReference type="KEGG" id="ohi:H8790_10655"/>
<accession>A0A7G9B2X2</accession>
<reference evidence="5 6" key="1">
    <citation type="submission" date="2020-08" db="EMBL/GenBank/DDBJ databases">
        <authorList>
            <person name="Liu C."/>
            <person name="Sun Q."/>
        </authorList>
    </citation>
    <scope>NUCLEOTIDE SEQUENCE [LARGE SCALE GENOMIC DNA]</scope>
    <source>
        <strain evidence="5 6">NSJ-62</strain>
    </source>
</reference>
<comment type="cofactor">
    <cofactor evidence="3">
        <name>[2Fe-2S] cluster</name>
        <dbReference type="ChEBI" id="CHEBI:190135"/>
    </cofactor>
</comment>
<protein>
    <recommendedName>
        <fullName evidence="4">2Fe-2S ferredoxin-type domain-containing protein</fullName>
    </recommendedName>
</protein>
<organism evidence="5 6">
    <name type="scientific">Oscillibacter hominis</name>
    <dbReference type="NCBI Taxonomy" id="2763056"/>
    <lineage>
        <taxon>Bacteria</taxon>
        <taxon>Bacillati</taxon>
        <taxon>Bacillota</taxon>
        <taxon>Clostridia</taxon>
        <taxon>Eubacteriales</taxon>
        <taxon>Oscillospiraceae</taxon>
        <taxon>Oscillibacter</taxon>
    </lineage>
</organism>
<dbReference type="InterPro" id="IPR050573">
    <property type="entry name" value="SDH/FRD_Iron-Sulfur"/>
</dbReference>
<name>A0A7G9B2X2_9FIRM</name>
<dbReference type="InterPro" id="IPR001041">
    <property type="entry name" value="2Fe-2S_ferredoxin-type"/>
</dbReference>
<dbReference type="PROSITE" id="PS51085">
    <property type="entry name" value="2FE2S_FER_2"/>
    <property type="match status" value="1"/>
</dbReference>
<gene>
    <name evidence="5" type="ORF">H8790_10655</name>
</gene>
<dbReference type="Proteomes" id="UP000515960">
    <property type="component" value="Chromosome"/>
</dbReference>
<dbReference type="Pfam" id="PF13085">
    <property type="entry name" value="Fer2_3"/>
    <property type="match status" value="1"/>
</dbReference>
<evidence type="ECO:0000313" key="6">
    <source>
        <dbReference type="Proteomes" id="UP000515960"/>
    </source>
</evidence>
<comment type="cofactor">
    <cofactor evidence="1">
        <name>[3Fe-4S] cluster</name>
        <dbReference type="ChEBI" id="CHEBI:21137"/>
    </cofactor>
</comment>
<dbReference type="EMBL" id="CP060490">
    <property type="protein sequence ID" value="QNL43903.1"/>
    <property type="molecule type" value="Genomic_DNA"/>
</dbReference>
<dbReference type="GO" id="GO:0009060">
    <property type="term" value="P:aerobic respiration"/>
    <property type="evidence" value="ECO:0007669"/>
    <property type="project" value="TreeGrafter"/>
</dbReference>
<dbReference type="SUPFAM" id="SSF54292">
    <property type="entry name" value="2Fe-2S ferredoxin-like"/>
    <property type="match status" value="1"/>
</dbReference>
<sequence>MRDIEVKILRGAETGNGRYQTYTVTVEDDAAVSVMNLLEEIYNKQDHSLAFFSHAACRQAACGKCMVKVDGAVKLACKERVCANQITLEPYSKKVIRDLICEA</sequence>
<keyword evidence="6" id="KW-1185">Reference proteome</keyword>
<evidence type="ECO:0000313" key="5">
    <source>
        <dbReference type="EMBL" id="QNL43903.1"/>
    </source>
</evidence>
<dbReference type="InterPro" id="IPR012675">
    <property type="entry name" value="Beta-grasp_dom_sf"/>
</dbReference>
<feature type="domain" description="2Fe-2S ferredoxin-type" evidence="4">
    <location>
        <begin position="4"/>
        <end position="94"/>
    </location>
</feature>